<evidence type="ECO:0000313" key="2">
    <source>
        <dbReference type="EMBL" id="KZO95634.1"/>
    </source>
</evidence>
<dbReference type="AlphaFoldDB" id="A0A167LFC2"/>
<name>A0A167LFC2_CALVF</name>
<dbReference type="OrthoDB" id="2556847at2759"/>
<dbReference type="STRING" id="1330018.A0A167LFC2"/>
<evidence type="ECO:0000313" key="3">
    <source>
        <dbReference type="Proteomes" id="UP000076738"/>
    </source>
</evidence>
<accession>A0A167LFC2</accession>
<reference evidence="2 3" key="1">
    <citation type="journal article" date="2016" name="Mol. Biol. Evol.">
        <title>Comparative Genomics of Early-Diverging Mushroom-Forming Fungi Provides Insights into the Origins of Lignocellulose Decay Capabilities.</title>
        <authorList>
            <person name="Nagy L.G."/>
            <person name="Riley R."/>
            <person name="Tritt A."/>
            <person name="Adam C."/>
            <person name="Daum C."/>
            <person name="Floudas D."/>
            <person name="Sun H."/>
            <person name="Yadav J.S."/>
            <person name="Pangilinan J."/>
            <person name="Larsson K.H."/>
            <person name="Matsuura K."/>
            <person name="Barry K."/>
            <person name="Labutti K."/>
            <person name="Kuo R."/>
            <person name="Ohm R.A."/>
            <person name="Bhattacharya S.S."/>
            <person name="Shirouzu T."/>
            <person name="Yoshinaga Y."/>
            <person name="Martin F.M."/>
            <person name="Grigoriev I.V."/>
            <person name="Hibbett D.S."/>
        </authorList>
    </citation>
    <scope>NUCLEOTIDE SEQUENCE [LARGE SCALE GENOMIC DNA]</scope>
    <source>
        <strain evidence="2 3">TUFC12733</strain>
    </source>
</reference>
<sequence>MEKDAREKKEKEQAEARKAYQAYTAQLAAQASAAAQSPTARTPANPYAAYTAAAGAVPISSAEIQRQAQPGDYRAAYLQYAQAWAAYAQAQAQAAQRAGNSSAPAAATHPAGAYALAASPPVPTTPLNAPSSSATIQSPLAATAPITPVATTAPVTPAPPKPPLLSSQPPLTMNQATATAVPTAASAVTSAQTGAAVRTVPTHPIPLQIPSSVLPAFESLGIRPVPSTDAVSTTAGPPAAVLVGSREDGQMLDITINLSLLDSAQLSGLAAVLNIVKTSGVSLQAGALGNAATTSTAPASPDMARAPNGIGQSPLTAASQSPLAGVPSNPLAAYYASYYPYYPMRTPTAAASSVQASTIAHANQTQLSSVLASGEVASPAVEPKTNGT</sequence>
<gene>
    <name evidence="2" type="ORF">CALVIDRAFT_538032</name>
</gene>
<feature type="compositionally biased region" description="Polar residues" evidence="1">
    <location>
        <begin position="310"/>
        <end position="322"/>
    </location>
</feature>
<dbReference type="EMBL" id="KV417288">
    <property type="protein sequence ID" value="KZO95634.1"/>
    <property type="molecule type" value="Genomic_DNA"/>
</dbReference>
<feature type="compositionally biased region" description="Low complexity" evidence="1">
    <location>
        <begin position="292"/>
        <end position="301"/>
    </location>
</feature>
<feature type="region of interest" description="Disordered" evidence="1">
    <location>
        <begin position="292"/>
        <end position="323"/>
    </location>
</feature>
<evidence type="ECO:0000256" key="1">
    <source>
        <dbReference type="SAM" id="MobiDB-lite"/>
    </source>
</evidence>
<protein>
    <submittedName>
        <fullName evidence="2">Uncharacterized protein</fullName>
    </submittedName>
</protein>
<organism evidence="2 3">
    <name type="scientific">Calocera viscosa (strain TUFC12733)</name>
    <dbReference type="NCBI Taxonomy" id="1330018"/>
    <lineage>
        <taxon>Eukaryota</taxon>
        <taxon>Fungi</taxon>
        <taxon>Dikarya</taxon>
        <taxon>Basidiomycota</taxon>
        <taxon>Agaricomycotina</taxon>
        <taxon>Dacrymycetes</taxon>
        <taxon>Dacrymycetales</taxon>
        <taxon>Dacrymycetaceae</taxon>
        <taxon>Calocera</taxon>
    </lineage>
</organism>
<dbReference type="Proteomes" id="UP000076738">
    <property type="component" value="Unassembled WGS sequence"/>
</dbReference>
<proteinExistence type="predicted"/>
<keyword evidence="3" id="KW-1185">Reference proteome</keyword>